<feature type="non-terminal residue" evidence="1">
    <location>
        <position position="90"/>
    </location>
</feature>
<accession>A0ABD3WAJ1</accession>
<organism evidence="1 2">
    <name type="scientific">Sinanodonta woodiana</name>
    <name type="common">Chinese pond mussel</name>
    <name type="synonym">Anodonta woodiana</name>
    <dbReference type="NCBI Taxonomy" id="1069815"/>
    <lineage>
        <taxon>Eukaryota</taxon>
        <taxon>Metazoa</taxon>
        <taxon>Spiralia</taxon>
        <taxon>Lophotrochozoa</taxon>
        <taxon>Mollusca</taxon>
        <taxon>Bivalvia</taxon>
        <taxon>Autobranchia</taxon>
        <taxon>Heteroconchia</taxon>
        <taxon>Palaeoheterodonta</taxon>
        <taxon>Unionida</taxon>
        <taxon>Unionoidea</taxon>
        <taxon>Unionidae</taxon>
        <taxon>Unioninae</taxon>
        <taxon>Sinanodonta</taxon>
    </lineage>
</organism>
<dbReference type="EMBL" id="JBJQND010000007">
    <property type="protein sequence ID" value="KAL3870243.1"/>
    <property type="molecule type" value="Genomic_DNA"/>
</dbReference>
<keyword evidence="2" id="KW-1185">Reference proteome</keyword>
<name>A0ABD3WAJ1_SINWO</name>
<gene>
    <name evidence="1" type="ORF">ACJMK2_038320</name>
</gene>
<dbReference type="Proteomes" id="UP001634394">
    <property type="component" value="Unassembled WGS sequence"/>
</dbReference>
<dbReference type="AlphaFoldDB" id="A0ABD3WAJ1"/>
<proteinExistence type="predicted"/>
<evidence type="ECO:0000313" key="2">
    <source>
        <dbReference type="Proteomes" id="UP001634394"/>
    </source>
</evidence>
<comment type="caution">
    <text evidence="1">The sequence shown here is derived from an EMBL/GenBank/DDBJ whole genome shotgun (WGS) entry which is preliminary data.</text>
</comment>
<sequence>MTANYVFDVFQESGVFICHVLKDNSLINKVKLPEKASKIIKARLSVNEVPKLPQISPSPLLASEPTNSQPYLPGGVTHIPGPSCIINRRW</sequence>
<reference evidence="1 2" key="1">
    <citation type="submission" date="2024-11" db="EMBL/GenBank/DDBJ databases">
        <title>Chromosome-level genome assembly of the freshwater bivalve Anodonta woodiana.</title>
        <authorList>
            <person name="Chen X."/>
        </authorList>
    </citation>
    <scope>NUCLEOTIDE SEQUENCE [LARGE SCALE GENOMIC DNA]</scope>
    <source>
        <strain evidence="1">MN2024</strain>
        <tissue evidence="1">Gills</tissue>
    </source>
</reference>
<protein>
    <submittedName>
        <fullName evidence="1">Uncharacterized protein</fullName>
    </submittedName>
</protein>
<evidence type="ECO:0000313" key="1">
    <source>
        <dbReference type="EMBL" id="KAL3870243.1"/>
    </source>
</evidence>